<comment type="caution">
    <text evidence="1">The sequence shown here is derived from an EMBL/GenBank/DDBJ whole genome shotgun (WGS) entry which is preliminary data.</text>
</comment>
<gene>
    <name evidence="1" type="ORF">F4V43_04090</name>
</gene>
<reference evidence="1 2" key="1">
    <citation type="submission" date="2019-09" db="EMBL/GenBank/DDBJ databases">
        <title>Bacillus ochoae sp. nov., Paenibacillus whitsoniae sp. nov., Paenibacillus spiritus sp. nov. Isolated from the Mars Exploration Rover during spacecraft assembly.</title>
        <authorList>
            <person name="Seuylemezian A."/>
            <person name="Vaishampayan P."/>
        </authorList>
    </citation>
    <scope>NUCLEOTIDE SEQUENCE [LARGE SCALE GENOMIC DNA]</scope>
    <source>
        <strain evidence="1 2">MER_111</strain>
    </source>
</reference>
<sequence length="62" mass="7236">MVKRYDKVKTGTEKMKLLASARNEDVEFSAAEADRDDVEAMDRSAEADRRQLREMLREEQES</sequence>
<evidence type="ECO:0000313" key="2">
    <source>
        <dbReference type="Proteomes" id="UP000367750"/>
    </source>
</evidence>
<dbReference type="OrthoDB" id="2629319at2"/>
<dbReference type="InterPro" id="IPR025435">
    <property type="entry name" value="YfhD-like"/>
</dbReference>
<dbReference type="EMBL" id="VYKK01000004">
    <property type="protein sequence ID" value="KAA9007671.1"/>
    <property type="molecule type" value="Genomic_DNA"/>
</dbReference>
<dbReference type="RefSeq" id="WP_150456960.1">
    <property type="nucleotide sequence ID" value="NZ_VYKK01000004.1"/>
</dbReference>
<organism evidence="1 2">
    <name type="scientific">Paenibacillus spiritus</name>
    <dbReference type="NCBI Taxonomy" id="2496557"/>
    <lineage>
        <taxon>Bacteria</taxon>
        <taxon>Bacillati</taxon>
        <taxon>Bacillota</taxon>
        <taxon>Bacilli</taxon>
        <taxon>Bacillales</taxon>
        <taxon>Paenibacillaceae</taxon>
        <taxon>Paenibacillus</taxon>
    </lineage>
</organism>
<accession>A0A5J5GHK8</accession>
<name>A0A5J5GHK8_9BACL</name>
<evidence type="ECO:0000313" key="1">
    <source>
        <dbReference type="EMBL" id="KAA9007671.1"/>
    </source>
</evidence>
<dbReference type="Proteomes" id="UP000367750">
    <property type="component" value="Unassembled WGS sequence"/>
</dbReference>
<keyword evidence="2" id="KW-1185">Reference proteome</keyword>
<dbReference type="Pfam" id="PF14151">
    <property type="entry name" value="YfhD"/>
    <property type="match status" value="1"/>
</dbReference>
<proteinExistence type="predicted"/>
<dbReference type="AlphaFoldDB" id="A0A5J5GHK8"/>
<protein>
    <submittedName>
        <fullName evidence="1">YfhD family protein</fullName>
    </submittedName>
</protein>